<keyword evidence="5" id="KW-0508">mRNA splicing</keyword>
<accession>S7Q2A6</accession>
<comment type="subcellular location">
    <subcellularLocation>
        <location evidence="1">Nucleus</location>
    </subcellularLocation>
</comment>
<keyword evidence="4 10" id="KW-0694">RNA-binding</keyword>
<feature type="compositionally biased region" description="Polar residues" evidence="11">
    <location>
        <begin position="1"/>
        <end position="10"/>
    </location>
</feature>
<dbReference type="Proteomes" id="UP000052978">
    <property type="component" value="Unassembled WGS sequence"/>
</dbReference>
<dbReference type="Gene3D" id="3.30.70.330">
    <property type="match status" value="3"/>
</dbReference>
<evidence type="ECO:0000313" key="13">
    <source>
        <dbReference type="EMBL" id="EPQ14987.1"/>
    </source>
</evidence>
<dbReference type="SMART" id="SM00360">
    <property type="entry name" value="RRM"/>
    <property type="match status" value="1"/>
</dbReference>
<evidence type="ECO:0000256" key="8">
    <source>
        <dbReference type="ARBA" id="ARBA00067256"/>
    </source>
</evidence>
<dbReference type="SUPFAM" id="SSF54928">
    <property type="entry name" value="RNA-binding domain, RBD"/>
    <property type="match status" value="2"/>
</dbReference>
<evidence type="ECO:0000313" key="14">
    <source>
        <dbReference type="Proteomes" id="UP000052978"/>
    </source>
</evidence>
<dbReference type="GO" id="GO:0006397">
    <property type="term" value="P:mRNA processing"/>
    <property type="evidence" value="ECO:0007669"/>
    <property type="project" value="UniProtKB-KW"/>
</dbReference>
<dbReference type="FunFam" id="3.30.70.330:FF:000097">
    <property type="entry name" value="U2 snRNP auxiliary factor large subunit"/>
    <property type="match status" value="1"/>
</dbReference>
<dbReference type="PANTHER" id="PTHR23139">
    <property type="entry name" value="RNA-BINDING PROTEIN"/>
    <property type="match status" value="1"/>
</dbReference>
<dbReference type="InterPro" id="IPR012677">
    <property type="entry name" value="Nucleotide-bd_a/b_plait_sf"/>
</dbReference>
<evidence type="ECO:0000256" key="1">
    <source>
        <dbReference type="ARBA" id="ARBA00004123"/>
    </source>
</evidence>
<name>S7Q2A6_MYOBR</name>
<feature type="region of interest" description="Disordered" evidence="11">
    <location>
        <begin position="1"/>
        <end position="91"/>
    </location>
</feature>
<dbReference type="InterPro" id="IPR035979">
    <property type="entry name" value="RBD_domain_sf"/>
</dbReference>
<dbReference type="FunFam" id="3.30.70.330:FF:000074">
    <property type="entry name" value="U2 snRNP auxiliary factor large subunit"/>
    <property type="match status" value="1"/>
</dbReference>
<evidence type="ECO:0000256" key="7">
    <source>
        <dbReference type="ARBA" id="ARBA00030821"/>
    </source>
</evidence>
<evidence type="ECO:0000259" key="12">
    <source>
        <dbReference type="PROSITE" id="PS50102"/>
    </source>
</evidence>
<evidence type="ECO:0000256" key="3">
    <source>
        <dbReference type="ARBA" id="ARBA00022737"/>
    </source>
</evidence>
<dbReference type="GO" id="GO:0003723">
    <property type="term" value="F:RNA binding"/>
    <property type="evidence" value="ECO:0007669"/>
    <property type="project" value="UniProtKB-UniRule"/>
</dbReference>
<keyword evidence="2" id="KW-0507">mRNA processing</keyword>
<reference evidence="13 14" key="1">
    <citation type="journal article" date="2013" name="Nat. Commun.">
        <title>Genome analysis reveals insights into physiology and longevity of the Brandt's bat Myotis brandtii.</title>
        <authorList>
            <person name="Seim I."/>
            <person name="Fang X."/>
            <person name="Xiong Z."/>
            <person name="Lobanov A.V."/>
            <person name="Huang Z."/>
            <person name="Ma S."/>
            <person name="Feng Y."/>
            <person name="Turanov A.A."/>
            <person name="Zhu Y."/>
            <person name="Lenz T.L."/>
            <person name="Gerashchenko M.V."/>
            <person name="Fan D."/>
            <person name="Hee Yim S."/>
            <person name="Yao X."/>
            <person name="Jordan D."/>
            <person name="Xiong Y."/>
            <person name="Ma Y."/>
            <person name="Lyapunov A.N."/>
            <person name="Chen G."/>
            <person name="Kulakova O.I."/>
            <person name="Sun Y."/>
            <person name="Lee S.G."/>
            <person name="Bronson R.T."/>
            <person name="Moskalev A.A."/>
            <person name="Sunyaev S.R."/>
            <person name="Zhang G."/>
            <person name="Krogh A."/>
            <person name="Wang J."/>
            <person name="Gladyshev V.N."/>
        </authorList>
    </citation>
    <scope>NUCLEOTIDE SEQUENCE [LARGE SCALE GENOMIC DNA]</scope>
</reference>
<protein>
    <recommendedName>
        <fullName evidence="8">Splicing factor U2AF 65 kDa subunit</fullName>
    </recommendedName>
    <alternativeName>
        <fullName evidence="9">U2 auxiliary factor 65 kDa subunit</fullName>
    </alternativeName>
    <alternativeName>
        <fullName evidence="7">U2 snRNP auxiliary factor large subunit</fullName>
    </alternativeName>
</protein>
<keyword evidence="3" id="KW-0677">Repeat</keyword>
<evidence type="ECO:0000256" key="4">
    <source>
        <dbReference type="ARBA" id="ARBA00022884"/>
    </source>
</evidence>
<dbReference type="GO" id="GO:0008380">
    <property type="term" value="P:RNA splicing"/>
    <property type="evidence" value="ECO:0007669"/>
    <property type="project" value="UniProtKB-KW"/>
</dbReference>
<keyword evidence="6" id="KW-0539">Nucleus</keyword>
<evidence type="ECO:0000256" key="2">
    <source>
        <dbReference type="ARBA" id="ARBA00022664"/>
    </source>
</evidence>
<dbReference type="GO" id="GO:0005634">
    <property type="term" value="C:nucleus"/>
    <property type="evidence" value="ECO:0007669"/>
    <property type="project" value="UniProtKB-SubCell"/>
</dbReference>
<keyword evidence="14" id="KW-1185">Reference proteome</keyword>
<proteinExistence type="predicted"/>
<dbReference type="InterPro" id="IPR000504">
    <property type="entry name" value="RRM_dom"/>
</dbReference>
<evidence type="ECO:0000256" key="11">
    <source>
        <dbReference type="SAM" id="MobiDB-lite"/>
    </source>
</evidence>
<dbReference type="EMBL" id="KE164080">
    <property type="protein sequence ID" value="EPQ14987.1"/>
    <property type="molecule type" value="Genomic_DNA"/>
</dbReference>
<sequence length="312" mass="32128">MATTIPTATPASDPWVGPPVPPAADSWGGPAPTPASGDPWRPAAPAGALADPWGGTQAPAAGEGPTPDPPLGGGGALPAKPSTNGTAGAVPTAVPDSAHKLFIGGLPNYLNDDQVKELLTWFGPLKAFNLVKDSATGLSKGCAFCEYVDINVTDQAMAGLNGMQLGDKKLLVQRAGVGAKNATPSTIHQSPVTLQVPGLLSSQVQMGGHPTKVLCLLNTVLPEELLDDGEYEEIVEDVRDECSKYGLVKSIEVPRPVDGVEVPGCGKMRASALCPAALRRLLHTLLWPAGTQGPCRQQNCCGQNLVQSLAAM</sequence>
<evidence type="ECO:0000256" key="9">
    <source>
        <dbReference type="ARBA" id="ARBA00080865"/>
    </source>
</evidence>
<dbReference type="PROSITE" id="PS50102">
    <property type="entry name" value="RRM"/>
    <property type="match status" value="1"/>
</dbReference>
<dbReference type="CDD" id="cd12231">
    <property type="entry name" value="RRM2_U2AF65"/>
    <property type="match status" value="1"/>
</dbReference>
<evidence type="ECO:0000256" key="10">
    <source>
        <dbReference type="PROSITE-ProRule" id="PRU00176"/>
    </source>
</evidence>
<gene>
    <name evidence="13" type="ORF">D623_10024748</name>
</gene>
<evidence type="ECO:0000256" key="5">
    <source>
        <dbReference type="ARBA" id="ARBA00023187"/>
    </source>
</evidence>
<dbReference type="Pfam" id="PF00076">
    <property type="entry name" value="RRM_1"/>
    <property type="match status" value="1"/>
</dbReference>
<dbReference type="AlphaFoldDB" id="S7Q2A6"/>
<dbReference type="CDD" id="cd12232">
    <property type="entry name" value="RRM3_U2AF65"/>
    <property type="match status" value="1"/>
</dbReference>
<evidence type="ECO:0000256" key="6">
    <source>
        <dbReference type="ARBA" id="ARBA00023242"/>
    </source>
</evidence>
<organism evidence="13 14">
    <name type="scientific">Myotis brandtii</name>
    <name type="common">Brandt's bat</name>
    <dbReference type="NCBI Taxonomy" id="109478"/>
    <lineage>
        <taxon>Eukaryota</taxon>
        <taxon>Metazoa</taxon>
        <taxon>Chordata</taxon>
        <taxon>Craniata</taxon>
        <taxon>Vertebrata</taxon>
        <taxon>Euteleostomi</taxon>
        <taxon>Mammalia</taxon>
        <taxon>Eutheria</taxon>
        <taxon>Laurasiatheria</taxon>
        <taxon>Chiroptera</taxon>
        <taxon>Yangochiroptera</taxon>
        <taxon>Vespertilionidae</taxon>
        <taxon>Myotis</taxon>
    </lineage>
</organism>
<feature type="domain" description="RRM" evidence="12">
    <location>
        <begin position="99"/>
        <end position="177"/>
    </location>
</feature>